<dbReference type="CDD" id="cd01301">
    <property type="entry name" value="rDP_like"/>
    <property type="match status" value="1"/>
</dbReference>
<dbReference type="PANTHER" id="PTHR10443:SF12">
    <property type="entry name" value="DIPEPTIDASE"/>
    <property type="match status" value="1"/>
</dbReference>
<dbReference type="EMBL" id="VUMT01000014">
    <property type="protein sequence ID" value="MSS64199.1"/>
    <property type="molecule type" value="Genomic_DNA"/>
</dbReference>
<comment type="caution">
    <text evidence="1">The sequence shown here is derived from an EMBL/GenBank/DDBJ whole genome shotgun (WGS) entry which is preliminary data.</text>
</comment>
<dbReference type="SUPFAM" id="SSF51556">
    <property type="entry name" value="Metallo-dependent hydrolases"/>
    <property type="match status" value="1"/>
</dbReference>
<dbReference type="PROSITE" id="PS51365">
    <property type="entry name" value="RENAL_DIPEPTIDASE_2"/>
    <property type="match status" value="1"/>
</dbReference>
<name>A0A6L5XZZ7_9FIRM</name>
<gene>
    <name evidence="1" type="ORF">FYJ58_09970</name>
</gene>
<dbReference type="RefSeq" id="WP_154519595.1">
    <property type="nucleotide sequence ID" value="NZ_VUMT01000014.1"/>
</dbReference>
<accession>A0A6L5XZZ7</accession>
<dbReference type="GO" id="GO:0006508">
    <property type="term" value="P:proteolysis"/>
    <property type="evidence" value="ECO:0007669"/>
    <property type="project" value="InterPro"/>
</dbReference>
<dbReference type="Proteomes" id="UP000482209">
    <property type="component" value="Unassembled WGS sequence"/>
</dbReference>
<dbReference type="InterPro" id="IPR008257">
    <property type="entry name" value="Pept_M19"/>
</dbReference>
<dbReference type="PANTHER" id="PTHR10443">
    <property type="entry name" value="MICROSOMAL DIPEPTIDASE"/>
    <property type="match status" value="1"/>
</dbReference>
<dbReference type="Gene3D" id="3.20.20.140">
    <property type="entry name" value="Metal-dependent hydrolases"/>
    <property type="match status" value="1"/>
</dbReference>
<protein>
    <submittedName>
        <fullName evidence="1">Membrane dipeptidase</fullName>
    </submittedName>
</protein>
<evidence type="ECO:0000313" key="2">
    <source>
        <dbReference type="Proteomes" id="UP000482209"/>
    </source>
</evidence>
<reference evidence="1 2" key="1">
    <citation type="submission" date="2019-08" db="EMBL/GenBank/DDBJ databases">
        <title>In-depth cultivation of the pig gut microbiome towards novel bacterial diversity and tailored functional studies.</title>
        <authorList>
            <person name="Wylensek D."/>
            <person name="Hitch T.C.A."/>
            <person name="Clavel T."/>
        </authorList>
    </citation>
    <scope>NUCLEOTIDE SEQUENCE [LARGE SCALE GENOMIC DNA]</scope>
    <source>
        <strain evidence="1 2">WCA-693-APC-MOT-I</strain>
    </source>
</reference>
<dbReference type="InterPro" id="IPR032466">
    <property type="entry name" value="Metal_Hydrolase"/>
</dbReference>
<keyword evidence="2" id="KW-1185">Reference proteome</keyword>
<proteinExistence type="predicted"/>
<organism evidence="1 2">
    <name type="scientific">Velocimicrobium porci</name>
    <dbReference type="NCBI Taxonomy" id="2606634"/>
    <lineage>
        <taxon>Bacteria</taxon>
        <taxon>Bacillati</taxon>
        <taxon>Bacillota</taxon>
        <taxon>Clostridia</taxon>
        <taxon>Lachnospirales</taxon>
        <taxon>Lachnospiraceae</taxon>
        <taxon>Velocimicrobium</taxon>
    </lineage>
</organism>
<dbReference type="AlphaFoldDB" id="A0A6L5XZZ7"/>
<evidence type="ECO:0000313" key="1">
    <source>
        <dbReference type="EMBL" id="MSS64199.1"/>
    </source>
</evidence>
<dbReference type="GO" id="GO:0070573">
    <property type="term" value="F:metallodipeptidase activity"/>
    <property type="evidence" value="ECO:0007669"/>
    <property type="project" value="InterPro"/>
</dbReference>
<dbReference type="Pfam" id="PF01244">
    <property type="entry name" value="Peptidase_M19"/>
    <property type="match status" value="1"/>
</dbReference>
<sequence>MKVIDMHCDTISELGTQDAVLRKNALHIDIEKLKRGNYYLQNFALFVPLQEADSKPNCEKAKHLAKNPLEEVLFLIDLFYTELKKNTDILAPVYKFTDIMNNEKNGKISAFLTVEEGGVCKGELANLRNLYRLGVRMLTLTWNFPNELGFPNLTFDSATNIPDFTKPNTTDGLTEKGLEFLDEMERLGMIIDVSHLSDAGFYDVLHNTKKPFVASHSNSRAICPNIRNLTDDMIQSMGNRGCVTGLNFCEDFLFEKNSATENSYDWILYHAKHIVDIGGIECLGLGSDFDGIPTNHDIPDASFMPTLYDSFLKAGFSSSQTDKIFYENVLRVYKDNL</sequence>